<proteinExistence type="predicted"/>
<name>A0ABU3Q547_9SPHN</name>
<dbReference type="EMBL" id="JAVUPU010000003">
    <property type="protein sequence ID" value="MDT9598537.1"/>
    <property type="molecule type" value="Genomic_DNA"/>
</dbReference>
<dbReference type="RefSeq" id="WP_315724689.1">
    <property type="nucleotide sequence ID" value="NZ_JAVUPU010000003.1"/>
</dbReference>
<dbReference type="Proteomes" id="UP001259572">
    <property type="component" value="Unassembled WGS sequence"/>
</dbReference>
<reference evidence="2 3" key="1">
    <citation type="submission" date="2023-05" db="EMBL/GenBank/DDBJ databases">
        <authorList>
            <person name="Guo Y."/>
        </authorList>
    </citation>
    <scope>NUCLEOTIDE SEQUENCE [LARGE SCALE GENOMIC DNA]</scope>
    <source>
        <strain evidence="2 3">GR2756</strain>
    </source>
</reference>
<feature type="domain" description="DUF6894" evidence="1">
    <location>
        <begin position="3"/>
        <end position="68"/>
    </location>
</feature>
<evidence type="ECO:0000259" key="1">
    <source>
        <dbReference type="Pfam" id="PF21834"/>
    </source>
</evidence>
<organism evidence="2 3">
    <name type="scientific">Sphingosinicella rhizophila</name>
    <dbReference type="NCBI Taxonomy" id="3050082"/>
    <lineage>
        <taxon>Bacteria</taxon>
        <taxon>Pseudomonadati</taxon>
        <taxon>Pseudomonadota</taxon>
        <taxon>Alphaproteobacteria</taxon>
        <taxon>Sphingomonadales</taxon>
        <taxon>Sphingosinicellaceae</taxon>
        <taxon>Sphingosinicella</taxon>
    </lineage>
</organism>
<sequence length="89" mass="9968">MPLYFFDTRDNDHTIVDDVGVEFPDLEAVKVEAAKALTELARDVIPGHLKRELAVDVRDEDGPVLTAKMTFEAVILRPSLARRDPVSHL</sequence>
<keyword evidence="3" id="KW-1185">Reference proteome</keyword>
<protein>
    <recommendedName>
        <fullName evidence="1">DUF6894 domain-containing protein</fullName>
    </recommendedName>
</protein>
<gene>
    <name evidence="2" type="ORF">RQX22_06190</name>
</gene>
<accession>A0ABU3Q547</accession>
<dbReference type="Pfam" id="PF21834">
    <property type="entry name" value="DUF6894"/>
    <property type="match status" value="1"/>
</dbReference>
<comment type="caution">
    <text evidence="2">The sequence shown here is derived from an EMBL/GenBank/DDBJ whole genome shotgun (WGS) entry which is preliminary data.</text>
</comment>
<evidence type="ECO:0000313" key="3">
    <source>
        <dbReference type="Proteomes" id="UP001259572"/>
    </source>
</evidence>
<dbReference type="InterPro" id="IPR054189">
    <property type="entry name" value="DUF6894"/>
</dbReference>
<evidence type="ECO:0000313" key="2">
    <source>
        <dbReference type="EMBL" id="MDT9598537.1"/>
    </source>
</evidence>